<dbReference type="Proteomes" id="UP000887300">
    <property type="component" value="Unassembled WGS sequence"/>
</dbReference>
<gene>
    <name evidence="1" type="ORF">HF568_05000</name>
</gene>
<comment type="caution">
    <text evidence="1">The sequence shown here is derived from an EMBL/GenBank/DDBJ whole genome shotgun (WGS) entry which is preliminary data.</text>
</comment>
<dbReference type="AlphaFoldDB" id="A0A8X8GA14"/>
<dbReference type="RefSeq" id="WP_163057863.1">
    <property type="nucleotide sequence ID" value="NZ_CP134225.1"/>
</dbReference>
<reference evidence="1" key="1">
    <citation type="journal article" date="2021" name="ISME J.">
        <title>Genomic evolution of the class Acidithiobacillia: deep-branching Proteobacteria living in extreme acidic conditions.</title>
        <authorList>
            <person name="Moya-Beltran A."/>
            <person name="Beard S."/>
            <person name="Rojas-Villalobos C."/>
            <person name="Issotta F."/>
            <person name="Gallardo Y."/>
            <person name="Ulloa R."/>
            <person name="Giaveno A."/>
            <person name="Degli Esposti M."/>
            <person name="Johnson D.B."/>
            <person name="Quatrini R."/>
        </authorList>
    </citation>
    <scope>NUCLEOTIDE SEQUENCE</scope>
    <source>
        <strain evidence="1">DSM 583</strain>
    </source>
</reference>
<dbReference type="EMBL" id="JABBHS010000155">
    <property type="protein sequence ID" value="MBU2722584.1"/>
    <property type="molecule type" value="Genomic_DNA"/>
</dbReference>
<name>A0A8X8GA14_ACIFI</name>
<accession>A0A8X8GA14</accession>
<sequence length="71" mass="8059">MKNRDVLGTWSLSILVCHHRYAHVTGLRSDGVGYNPHKPGRPSHAYHVYWMGNLRLLLDVEVTAGDHLLQV</sequence>
<evidence type="ECO:0000313" key="1">
    <source>
        <dbReference type="EMBL" id="MBU2722584.1"/>
    </source>
</evidence>
<protein>
    <submittedName>
        <fullName evidence="1">Uncharacterized protein</fullName>
    </submittedName>
</protein>
<organism evidence="1 2">
    <name type="scientific">Acidithiobacillus ferridurans</name>
    <dbReference type="NCBI Taxonomy" id="1232575"/>
    <lineage>
        <taxon>Bacteria</taxon>
        <taxon>Pseudomonadati</taxon>
        <taxon>Pseudomonadota</taxon>
        <taxon>Acidithiobacillia</taxon>
        <taxon>Acidithiobacillales</taxon>
        <taxon>Acidithiobacillaceae</taxon>
        <taxon>Acidithiobacillus</taxon>
    </lineage>
</organism>
<proteinExistence type="predicted"/>
<evidence type="ECO:0000313" key="2">
    <source>
        <dbReference type="Proteomes" id="UP000887300"/>
    </source>
</evidence>